<dbReference type="EMBL" id="DUZY01000001">
    <property type="protein sequence ID" value="DAD18447.1"/>
    <property type="molecule type" value="Genomic_DNA"/>
</dbReference>
<gene>
    <name evidence="10" type="ORF">HUJ06_019910</name>
</gene>
<evidence type="ECO:0000256" key="3">
    <source>
        <dbReference type="ARBA" id="ARBA00023125"/>
    </source>
</evidence>
<sequence length="259" mass="28521">MEEAVTEDCEAAQSSSPSFTSYTSITTSSSSSTTMDTNPKISTEINSRQGLKEVKNANETRRQQKTSSNDGKHPSYRGVRIRNWGKWVSEIREPRKKSRIWLGTFPTPEMAARAHDVAALAIKGNAAFLNFPELAHELPRPASLSHKDIQAAAAKAAAATFDKQPASCEVETEDQGERSGSKFPISDSPSLNFTSDDDAGVRSTDEDALFDLPDLVIDQTTTPNMFDFSSSLMSPAANNFGLQMDEPFLLWEYDHTEFL</sequence>
<evidence type="ECO:0000256" key="1">
    <source>
        <dbReference type="ARBA" id="ARBA00004123"/>
    </source>
</evidence>
<dbReference type="GO" id="GO:0003677">
    <property type="term" value="F:DNA binding"/>
    <property type="evidence" value="ECO:0007669"/>
    <property type="project" value="UniProtKB-KW"/>
</dbReference>
<evidence type="ECO:0000256" key="4">
    <source>
        <dbReference type="ARBA" id="ARBA00023159"/>
    </source>
</evidence>
<feature type="domain" description="AP2/ERF" evidence="9">
    <location>
        <begin position="75"/>
        <end position="132"/>
    </location>
</feature>
<dbReference type="CDD" id="cd00018">
    <property type="entry name" value="AP2"/>
    <property type="match status" value="1"/>
</dbReference>
<reference evidence="10 11" key="1">
    <citation type="journal article" date="2020" name="Mol. Biol. Evol.">
        <title>Distinct Expression and Methylation Patterns for Genes with Different Fates following a Single Whole-Genome Duplication in Flowering Plants.</title>
        <authorList>
            <person name="Shi T."/>
            <person name="Rahmani R.S."/>
            <person name="Gugger P.F."/>
            <person name="Wang M."/>
            <person name="Li H."/>
            <person name="Zhang Y."/>
            <person name="Li Z."/>
            <person name="Wang Q."/>
            <person name="Van de Peer Y."/>
            <person name="Marchal K."/>
            <person name="Chen J."/>
        </authorList>
    </citation>
    <scope>NUCLEOTIDE SEQUENCE [LARGE SCALE GENOMIC DNA]</scope>
    <source>
        <tissue evidence="10">Leaf</tissue>
    </source>
</reference>
<organism evidence="10 11">
    <name type="scientific">Nelumbo nucifera</name>
    <name type="common">Sacred lotus</name>
    <dbReference type="NCBI Taxonomy" id="4432"/>
    <lineage>
        <taxon>Eukaryota</taxon>
        <taxon>Viridiplantae</taxon>
        <taxon>Streptophyta</taxon>
        <taxon>Embryophyta</taxon>
        <taxon>Tracheophyta</taxon>
        <taxon>Spermatophyta</taxon>
        <taxon>Magnoliopsida</taxon>
        <taxon>Proteales</taxon>
        <taxon>Nelumbonaceae</taxon>
        <taxon>Nelumbo</taxon>
    </lineage>
</organism>
<dbReference type="GO" id="GO:0003700">
    <property type="term" value="F:DNA-binding transcription factor activity"/>
    <property type="evidence" value="ECO:0007669"/>
    <property type="project" value="InterPro"/>
</dbReference>
<dbReference type="InterPro" id="IPR016177">
    <property type="entry name" value="DNA-bd_dom_sf"/>
</dbReference>
<evidence type="ECO:0000313" key="10">
    <source>
        <dbReference type="EMBL" id="DAD18447.1"/>
    </source>
</evidence>
<dbReference type="InterPro" id="IPR036955">
    <property type="entry name" value="AP2/ERF_dom_sf"/>
</dbReference>
<comment type="caution">
    <text evidence="10">The sequence shown here is derived from an EMBL/GenBank/DDBJ whole genome shotgun (WGS) entry which is preliminary data.</text>
</comment>
<evidence type="ECO:0000256" key="2">
    <source>
        <dbReference type="ARBA" id="ARBA00023015"/>
    </source>
</evidence>
<comment type="subcellular location">
    <subcellularLocation>
        <location evidence="1">Nucleus</location>
    </subcellularLocation>
</comment>
<evidence type="ECO:0000259" key="9">
    <source>
        <dbReference type="PROSITE" id="PS51032"/>
    </source>
</evidence>
<dbReference type="SUPFAM" id="SSF54171">
    <property type="entry name" value="DNA-binding domain"/>
    <property type="match status" value="1"/>
</dbReference>
<proteinExistence type="inferred from homology"/>
<keyword evidence="6" id="KW-0539">Nucleus</keyword>
<comment type="similarity">
    <text evidence="7">Belongs to the AP2/ERF transcription factor family. ERF subfamily.</text>
</comment>
<evidence type="ECO:0000256" key="5">
    <source>
        <dbReference type="ARBA" id="ARBA00023163"/>
    </source>
</evidence>
<feature type="compositionally biased region" description="Low complexity" evidence="8">
    <location>
        <begin position="14"/>
        <end position="34"/>
    </location>
</feature>
<feature type="compositionally biased region" description="Basic and acidic residues" evidence="8">
    <location>
        <begin position="50"/>
        <end position="62"/>
    </location>
</feature>
<dbReference type="Proteomes" id="UP000607653">
    <property type="component" value="Unassembled WGS sequence"/>
</dbReference>
<protein>
    <recommendedName>
        <fullName evidence="9">AP2/ERF domain-containing protein</fullName>
    </recommendedName>
</protein>
<keyword evidence="11" id="KW-1185">Reference proteome</keyword>
<evidence type="ECO:0000256" key="6">
    <source>
        <dbReference type="ARBA" id="ARBA00023242"/>
    </source>
</evidence>
<keyword evidence="4" id="KW-0010">Activator</keyword>
<dbReference type="PROSITE" id="PS51032">
    <property type="entry name" value="AP2_ERF"/>
    <property type="match status" value="1"/>
</dbReference>
<keyword evidence="3" id="KW-0238">DNA-binding</keyword>
<evidence type="ECO:0000256" key="8">
    <source>
        <dbReference type="SAM" id="MobiDB-lite"/>
    </source>
</evidence>
<dbReference type="PANTHER" id="PTHR31985:SF130">
    <property type="entry name" value="ETHYLENE-RESPONSIVE TRANSCRIPTION FACTOR ERF034"/>
    <property type="match status" value="1"/>
</dbReference>
<dbReference type="InterPro" id="IPR001471">
    <property type="entry name" value="AP2/ERF_dom"/>
</dbReference>
<keyword evidence="2" id="KW-0805">Transcription regulation</keyword>
<dbReference type="GO" id="GO:0005634">
    <property type="term" value="C:nucleus"/>
    <property type="evidence" value="ECO:0007669"/>
    <property type="project" value="UniProtKB-SubCell"/>
</dbReference>
<evidence type="ECO:0000256" key="7">
    <source>
        <dbReference type="ARBA" id="ARBA00024343"/>
    </source>
</evidence>
<accession>A0A822XE40</accession>
<dbReference type="PRINTS" id="PR00367">
    <property type="entry name" value="ETHRSPELEMNT"/>
</dbReference>
<dbReference type="InterPro" id="IPR051032">
    <property type="entry name" value="AP2/ERF_TF_ERF_subfamily"/>
</dbReference>
<name>A0A822XE40_NELNU</name>
<dbReference type="Gene3D" id="3.30.730.10">
    <property type="entry name" value="AP2/ERF domain"/>
    <property type="match status" value="1"/>
</dbReference>
<dbReference type="PANTHER" id="PTHR31985">
    <property type="entry name" value="ETHYLENE-RESPONSIVE TRANSCRIPTION FACTOR ERF042-RELATED"/>
    <property type="match status" value="1"/>
</dbReference>
<evidence type="ECO:0000313" key="11">
    <source>
        <dbReference type="Proteomes" id="UP000607653"/>
    </source>
</evidence>
<feature type="compositionally biased region" description="Acidic residues" evidence="8">
    <location>
        <begin position="1"/>
        <end position="10"/>
    </location>
</feature>
<dbReference type="SMART" id="SM00380">
    <property type="entry name" value="AP2"/>
    <property type="match status" value="1"/>
</dbReference>
<feature type="region of interest" description="Disordered" evidence="8">
    <location>
        <begin position="1"/>
        <end position="76"/>
    </location>
</feature>
<keyword evidence="5" id="KW-0804">Transcription</keyword>
<feature type="region of interest" description="Disordered" evidence="8">
    <location>
        <begin position="162"/>
        <end position="198"/>
    </location>
</feature>
<feature type="compositionally biased region" description="Polar residues" evidence="8">
    <location>
        <begin position="35"/>
        <end position="49"/>
    </location>
</feature>
<dbReference type="AlphaFoldDB" id="A0A822XE40"/>
<dbReference type="FunFam" id="3.30.730.10:FF:000001">
    <property type="entry name" value="Ethylene-responsive transcription factor 2"/>
    <property type="match status" value="1"/>
</dbReference>
<dbReference type="Pfam" id="PF00847">
    <property type="entry name" value="AP2"/>
    <property type="match status" value="1"/>
</dbReference>